<accession>A0ABS0N0V7</accession>
<evidence type="ECO:0000313" key="3">
    <source>
        <dbReference type="Proteomes" id="UP000602442"/>
    </source>
</evidence>
<evidence type="ECO:0000313" key="2">
    <source>
        <dbReference type="EMBL" id="MBH5321602.1"/>
    </source>
</evidence>
<protein>
    <recommendedName>
        <fullName evidence="4">DUF2269 family protein</fullName>
    </recommendedName>
</protein>
<keyword evidence="3" id="KW-1185">Reference proteome</keyword>
<evidence type="ECO:0000256" key="1">
    <source>
        <dbReference type="SAM" id="Phobius"/>
    </source>
</evidence>
<feature type="transmembrane region" description="Helical" evidence="1">
    <location>
        <begin position="27"/>
        <end position="47"/>
    </location>
</feature>
<organism evidence="2 3">
    <name type="scientific">Aurantiacibacter sediminis</name>
    <dbReference type="NCBI Taxonomy" id="2793064"/>
    <lineage>
        <taxon>Bacteria</taxon>
        <taxon>Pseudomonadati</taxon>
        <taxon>Pseudomonadota</taxon>
        <taxon>Alphaproteobacteria</taxon>
        <taxon>Sphingomonadales</taxon>
        <taxon>Erythrobacteraceae</taxon>
        <taxon>Aurantiacibacter</taxon>
    </lineage>
</organism>
<reference evidence="2 3" key="1">
    <citation type="submission" date="2020-11" db="EMBL/GenBank/DDBJ databases">
        <title>Erythrobacter sediminis sp. nov., a marine bacterium from a tidal flat of Garorim Bay.</title>
        <authorList>
            <person name="Kim D."/>
            <person name="Yoo Y."/>
            <person name="Kim J.-J."/>
        </authorList>
    </citation>
    <scope>NUCLEOTIDE SEQUENCE [LARGE SCALE GENOMIC DNA]</scope>
    <source>
        <strain evidence="2 3">JGD-13</strain>
    </source>
</reference>
<keyword evidence="1" id="KW-1133">Transmembrane helix</keyword>
<comment type="caution">
    <text evidence="2">The sequence shown here is derived from an EMBL/GenBank/DDBJ whole genome shotgun (WGS) entry which is preliminary data.</text>
</comment>
<evidence type="ECO:0008006" key="4">
    <source>
        <dbReference type="Google" id="ProtNLM"/>
    </source>
</evidence>
<keyword evidence="1" id="KW-0472">Membrane</keyword>
<name>A0ABS0N0V7_9SPHN</name>
<proteinExistence type="predicted"/>
<dbReference type="EMBL" id="JAEANY010000001">
    <property type="protein sequence ID" value="MBH5321602.1"/>
    <property type="molecule type" value="Genomic_DNA"/>
</dbReference>
<gene>
    <name evidence="2" type="ORF">I5L03_03260</name>
</gene>
<dbReference type="Proteomes" id="UP000602442">
    <property type="component" value="Unassembled WGS sequence"/>
</dbReference>
<keyword evidence="1" id="KW-0812">Transmembrane</keyword>
<feature type="transmembrane region" description="Helical" evidence="1">
    <location>
        <begin position="74"/>
        <end position="96"/>
    </location>
</feature>
<sequence>MAYGLLVYTGMHIFWTMTQLKSSGGSVLPYFALVVLVIAIIPGCRYLERRWEQLAASGVDDATLAPMFRKEMGLFWLCAIGLPIGLTLLFKGVAALF</sequence>